<dbReference type="OrthoDB" id="9766847at2"/>
<reference evidence="5" key="1">
    <citation type="submission" date="2017-04" db="EMBL/GenBank/DDBJ databases">
        <authorList>
            <person name="Song Y."/>
            <person name="Cho B.-K."/>
        </authorList>
    </citation>
    <scope>NUCLEOTIDE SEQUENCE [LARGE SCALE GENOMIC DNA]</scope>
    <source>
        <strain evidence="5">SL1</strain>
    </source>
</reference>
<dbReference type="Proteomes" id="UP000244910">
    <property type="component" value="Chromosome"/>
</dbReference>
<dbReference type="GO" id="GO:0071555">
    <property type="term" value="P:cell wall organization"/>
    <property type="evidence" value="ECO:0007669"/>
    <property type="project" value="TreeGrafter"/>
</dbReference>
<proteinExistence type="predicted"/>
<dbReference type="InterPro" id="IPR050515">
    <property type="entry name" value="Beta-lactam/transpept"/>
</dbReference>
<keyword evidence="1" id="KW-0472">Membrane</keyword>
<name>A0A2U8DX66_9CLOT</name>
<dbReference type="InterPro" id="IPR001460">
    <property type="entry name" value="PCN-bd_Tpept"/>
</dbReference>
<dbReference type="RefSeq" id="WP_032075504.1">
    <property type="nucleotide sequence ID" value="NZ_CP020953.1"/>
</dbReference>
<feature type="domain" description="Penicillin binding protein A dimerisation" evidence="3">
    <location>
        <begin position="55"/>
        <end position="124"/>
    </location>
</feature>
<dbReference type="SUPFAM" id="SSF56601">
    <property type="entry name" value="beta-lactamase/transpeptidase-like"/>
    <property type="match status" value="1"/>
</dbReference>
<feature type="domain" description="Penicillin-binding protein transpeptidase" evidence="2">
    <location>
        <begin position="159"/>
        <end position="469"/>
    </location>
</feature>
<dbReference type="EMBL" id="CP020953">
    <property type="protein sequence ID" value="AWI07230.1"/>
    <property type="molecule type" value="Genomic_DNA"/>
</dbReference>
<dbReference type="InterPro" id="IPR012338">
    <property type="entry name" value="Beta-lactam/transpept-like"/>
</dbReference>
<dbReference type="SUPFAM" id="SSF56519">
    <property type="entry name" value="Penicillin binding protein dimerisation domain"/>
    <property type="match status" value="1"/>
</dbReference>
<evidence type="ECO:0000313" key="5">
    <source>
        <dbReference type="Proteomes" id="UP000244910"/>
    </source>
</evidence>
<dbReference type="KEGG" id="cdrk:B9W14_23055"/>
<dbReference type="AlphaFoldDB" id="A0A2U8DX66"/>
<evidence type="ECO:0000259" key="3">
    <source>
        <dbReference type="Pfam" id="PF21922"/>
    </source>
</evidence>
<protein>
    <submittedName>
        <fullName evidence="4">Penicillin-binding protein</fullName>
    </submittedName>
</protein>
<dbReference type="Gene3D" id="3.40.710.10">
    <property type="entry name" value="DD-peptidase/beta-lactamase superfamily"/>
    <property type="match status" value="1"/>
</dbReference>
<evidence type="ECO:0000313" key="4">
    <source>
        <dbReference type="EMBL" id="AWI07230.1"/>
    </source>
</evidence>
<dbReference type="GO" id="GO:0008658">
    <property type="term" value="F:penicillin binding"/>
    <property type="evidence" value="ECO:0007669"/>
    <property type="project" value="InterPro"/>
</dbReference>
<accession>A0A2U8DX66</accession>
<dbReference type="Pfam" id="PF00905">
    <property type="entry name" value="Transpeptidase"/>
    <property type="match status" value="1"/>
</dbReference>
<evidence type="ECO:0000256" key="1">
    <source>
        <dbReference type="SAM" id="Phobius"/>
    </source>
</evidence>
<dbReference type="PANTHER" id="PTHR30627">
    <property type="entry name" value="PEPTIDOGLYCAN D,D-TRANSPEPTIDASE"/>
    <property type="match status" value="1"/>
</dbReference>
<dbReference type="Pfam" id="PF21922">
    <property type="entry name" value="PBP_dimer_2"/>
    <property type="match status" value="1"/>
</dbReference>
<sequence length="475" mass="52053">MNDISNNIKKVLMIFLICFIGLISYITYFEMVEGPKIVNNTYNRRLWVKRNEVLRGTIYDRNGKPLTKSSRVNQETQKREYTGGEIFAHALGYVDIKYGITGLEKKYDKELMDTDIEDNIKSLIKNKGKEQEKIGDSLKTTLDYDVQSKAYDLLGDNKGAVVALNPKTGEVLAMVSKPSFNPNNLQEIWQSINADKNIPLLNRATAGLYPPGSTFKTVTAVSALENIPGIRNRTFQDNGELRISDKYSLHNYEGETFGNIDFKNAYVHSSNVVFGTLGLELGNDKLKETAEKFYFNKYIPADGIPVEQSKFPTLKNYEKGSIAQTAIGQSSDLASPLQMALVSATIANGGTMMKPQLVKEVQTSKGVLVKSVQPESLGQIISTSTANTMRDFMKSVVQEGTGVNASVEGVDVCGKTGTADHQVNGKDATPHSWFIGFAPYDNPQIAVAVIVEDGGQGGKAAAGIASEVIRTSLKK</sequence>
<dbReference type="GO" id="GO:0071972">
    <property type="term" value="F:peptidoglycan L,D-transpeptidase activity"/>
    <property type="evidence" value="ECO:0007669"/>
    <property type="project" value="TreeGrafter"/>
</dbReference>
<evidence type="ECO:0000259" key="2">
    <source>
        <dbReference type="Pfam" id="PF00905"/>
    </source>
</evidence>
<feature type="transmembrane region" description="Helical" evidence="1">
    <location>
        <begin position="12"/>
        <end position="29"/>
    </location>
</feature>
<dbReference type="InterPro" id="IPR036138">
    <property type="entry name" value="PBP_dimer_sf"/>
</dbReference>
<keyword evidence="1" id="KW-1133">Transmembrane helix</keyword>
<dbReference type="PANTHER" id="PTHR30627:SF24">
    <property type="entry name" value="PENICILLIN-BINDING PROTEIN 4B"/>
    <property type="match status" value="1"/>
</dbReference>
<keyword evidence="1" id="KW-0812">Transmembrane</keyword>
<dbReference type="Gene3D" id="3.90.1310.10">
    <property type="entry name" value="Penicillin-binding protein 2a (Domain 2)"/>
    <property type="match status" value="1"/>
</dbReference>
<dbReference type="InterPro" id="IPR054120">
    <property type="entry name" value="PBPA_dimer"/>
</dbReference>
<gene>
    <name evidence="4" type="ORF">B9W14_23055</name>
</gene>
<keyword evidence="5" id="KW-1185">Reference proteome</keyword>
<dbReference type="GO" id="GO:0005886">
    <property type="term" value="C:plasma membrane"/>
    <property type="evidence" value="ECO:0007669"/>
    <property type="project" value="TreeGrafter"/>
</dbReference>
<organism evidence="4 5">
    <name type="scientific">Clostridium drakei</name>
    <dbReference type="NCBI Taxonomy" id="332101"/>
    <lineage>
        <taxon>Bacteria</taxon>
        <taxon>Bacillati</taxon>
        <taxon>Bacillota</taxon>
        <taxon>Clostridia</taxon>
        <taxon>Eubacteriales</taxon>
        <taxon>Clostridiaceae</taxon>
        <taxon>Clostridium</taxon>
    </lineage>
</organism>